<proteinExistence type="predicted"/>
<evidence type="ECO:0000313" key="2">
    <source>
        <dbReference type="Proteomes" id="UP000712281"/>
    </source>
</evidence>
<evidence type="ECO:0000313" key="1">
    <source>
        <dbReference type="EMBL" id="KAF2542953.1"/>
    </source>
</evidence>
<gene>
    <name evidence="1" type="ORF">F2Q68_00031911</name>
</gene>
<dbReference type="EMBL" id="QGKW02002005">
    <property type="protein sequence ID" value="KAF2542953.1"/>
    <property type="molecule type" value="Genomic_DNA"/>
</dbReference>
<sequence>MAWTGSCSATKEPSARVFFSLGSEHNGLRSAMALPGDSVNILHSWSLRKKLINVHERNGLRTRKESESGLTRVARAEYVTCKQRVESVEVNSLVGEFFSRSEDKALRYDVPVVVDA</sequence>
<name>A0A3N6RGF6_BRACR</name>
<organism evidence="1 2">
    <name type="scientific">Brassica cretica</name>
    <name type="common">Mustard</name>
    <dbReference type="NCBI Taxonomy" id="69181"/>
    <lineage>
        <taxon>Eukaryota</taxon>
        <taxon>Viridiplantae</taxon>
        <taxon>Streptophyta</taxon>
        <taxon>Embryophyta</taxon>
        <taxon>Tracheophyta</taxon>
        <taxon>Spermatophyta</taxon>
        <taxon>Magnoliopsida</taxon>
        <taxon>eudicotyledons</taxon>
        <taxon>Gunneridae</taxon>
        <taxon>Pentapetalae</taxon>
        <taxon>rosids</taxon>
        <taxon>malvids</taxon>
        <taxon>Brassicales</taxon>
        <taxon>Brassicaceae</taxon>
        <taxon>Brassiceae</taxon>
        <taxon>Brassica</taxon>
    </lineage>
</organism>
<dbReference type="AlphaFoldDB" id="A0A3N6RGF6"/>
<dbReference type="Proteomes" id="UP000712281">
    <property type="component" value="Unassembled WGS sequence"/>
</dbReference>
<reference evidence="1" key="1">
    <citation type="submission" date="2019-12" db="EMBL/GenBank/DDBJ databases">
        <title>Genome sequencing and annotation of Brassica cretica.</title>
        <authorList>
            <person name="Studholme D.J."/>
            <person name="Sarris P.F."/>
        </authorList>
    </citation>
    <scope>NUCLEOTIDE SEQUENCE</scope>
    <source>
        <strain evidence="1">PFS-001/15</strain>
        <tissue evidence="1">Leaf</tissue>
    </source>
</reference>
<comment type="caution">
    <text evidence="1">The sequence shown here is derived from an EMBL/GenBank/DDBJ whole genome shotgun (WGS) entry which is preliminary data.</text>
</comment>
<accession>A0A3N6RGF6</accession>
<protein>
    <submittedName>
        <fullName evidence="1">Uncharacterized protein</fullName>
    </submittedName>
</protein>